<accession>L8N7J7</accession>
<evidence type="ECO:0000313" key="1">
    <source>
        <dbReference type="EMBL" id="ELS34655.1"/>
    </source>
</evidence>
<evidence type="ECO:0000313" key="2">
    <source>
        <dbReference type="Proteomes" id="UP000011201"/>
    </source>
</evidence>
<sequence>MRKRIFQSQYRSHKYPQIIVLQRIALKPKPKKFLKALLRNAFKNFFVVRLIDNCCNTKAQNGYAILSFEISLKLVSFCDNSPREFR</sequence>
<gene>
    <name evidence="1" type="ORF">Pse7429DRAFT_0197</name>
</gene>
<dbReference type="AlphaFoldDB" id="L8N7J7"/>
<dbReference type="EMBL" id="ALWB01000005">
    <property type="protein sequence ID" value="ELS34655.1"/>
    <property type="molecule type" value="Genomic_DNA"/>
</dbReference>
<dbReference type="Proteomes" id="UP000011201">
    <property type="component" value="Unassembled WGS sequence"/>
</dbReference>
<organism evidence="1 2">
    <name type="scientific">Pseudanabaena biceps PCC 7429</name>
    <dbReference type="NCBI Taxonomy" id="927668"/>
    <lineage>
        <taxon>Bacteria</taxon>
        <taxon>Bacillati</taxon>
        <taxon>Cyanobacteriota</taxon>
        <taxon>Cyanophyceae</taxon>
        <taxon>Pseudanabaenales</taxon>
        <taxon>Pseudanabaenaceae</taxon>
        <taxon>Pseudanabaena</taxon>
    </lineage>
</organism>
<comment type="caution">
    <text evidence="1">The sequence shown here is derived from an EMBL/GenBank/DDBJ whole genome shotgun (WGS) entry which is preliminary data.</text>
</comment>
<name>L8N7J7_9CYAN</name>
<proteinExistence type="predicted"/>
<protein>
    <submittedName>
        <fullName evidence="1">Uncharacterized protein</fullName>
    </submittedName>
</protein>
<reference evidence="1 2" key="1">
    <citation type="journal article" date="2013" name="Proc. Natl. Acad. Sci. U.S.A.">
        <title>Improving the coverage of the cyanobacterial phylum using diversity-driven genome sequencing.</title>
        <authorList>
            <person name="Shih P.M."/>
            <person name="Wu D."/>
            <person name="Latifi A."/>
            <person name="Axen S.D."/>
            <person name="Fewer D.P."/>
            <person name="Talla E."/>
            <person name="Calteau A."/>
            <person name="Cai F."/>
            <person name="Tandeau de Marsac N."/>
            <person name="Rippka R."/>
            <person name="Herdman M."/>
            <person name="Sivonen K."/>
            <person name="Coursin T."/>
            <person name="Laurent T."/>
            <person name="Goodwin L."/>
            <person name="Nolan M."/>
            <person name="Davenport K.W."/>
            <person name="Han C.S."/>
            <person name="Rubin E.M."/>
            <person name="Eisen J.A."/>
            <person name="Woyke T."/>
            <person name="Gugger M."/>
            <person name="Kerfeld C.A."/>
        </authorList>
    </citation>
    <scope>NUCLEOTIDE SEQUENCE [LARGE SCALE GENOMIC DNA]</scope>
    <source>
        <strain evidence="1 2">PCC 7429</strain>
    </source>
</reference>
<keyword evidence="2" id="KW-1185">Reference proteome</keyword>